<dbReference type="PROSITE" id="PS50110">
    <property type="entry name" value="RESPONSE_REGULATORY"/>
    <property type="match status" value="1"/>
</dbReference>
<dbReference type="PRINTS" id="PR00038">
    <property type="entry name" value="HTHLUXR"/>
</dbReference>
<dbReference type="InterPro" id="IPR039420">
    <property type="entry name" value="WalR-like"/>
</dbReference>
<keyword evidence="8" id="KW-1185">Reference proteome</keyword>
<dbReference type="Proteomes" id="UP000190102">
    <property type="component" value="Unassembled WGS sequence"/>
</dbReference>
<evidence type="ECO:0000313" key="8">
    <source>
        <dbReference type="Proteomes" id="UP000190102"/>
    </source>
</evidence>
<evidence type="ECO:0000256" key="4">
    <source>
        <dbReference type="ARBA" id="ARBA00023163"/>
    </source>
</evidence>
<evidence type="ECO:0000256" key="5">
    <source>
        <dbReference type="PROSITE-ProRule" id="PRU00169"/>
    </source>
</evidence>
<dbReference type="GO" id="GO:0003677">
    <property type="term" value="F:DNA binding"/>
    <property type="evidence" value="ECO:0007669"/>
    <property type="project" value="UniProtKB-KW"/>
</dbReference>
<evidence type="ECO:0000313" key="7">
    <source>
        <dbReference type="EMBL" id="SJZ82191.1"/>
    </source>
</evidence>
<dbReference type="GO" id="GO:0000160">
    <property type="term" value="P:phosphorelay signal transduction system"/>
    <property type="evidence" value="ECO:0007669"/>
    <property type="project" value="InterPro"/>
</dbReference>
<dbReference type="STRING" id="115783.SAMN02745119_01713"/>
<keyword evidence="4" id="KW-0804">Transcription</keyword>
<evidence type="ECO:0000256" key="2">
    <source>
        <dbReference type="ARBA" id="ARBA00023015"/>
    </source>
</evidence>
<evidence type="ECO:0000256" key="1">
    <source>
        <dbReference type="ARBA" id="ARBA00022553"/>
    </source>
</evidence>
<dbReference type="Gene3D" id="3.40.50.2300">
    <property type="match status" value="1"/>
</dbReference>
<dbReference type="GO" id="GO:0006355">
    <property type="term" value="P:regulation of DNA-templated transcription"/>
    <property type="evidence" value="ECO:0007669"/>
    <property type="project" value="InterPro"/>
</dbReference>
<organism evidence="7 8">
    <name type="scientific">Trichlorobacter thiogenes</name>
    <dbReference type="NCBI Taxonomy" id="115783"/>
    <lineage>
        <taxon>Bacteria</taxon>
        <taxon>Pseudomonadati</taxon>
        <taxon>Thermodesulfobacteriota</taxon>
        <taxon>Desulfuromonadia</taxon>
        <taxon>Geobacterales</taxon>
        <taxon>Geobacteraceae</taxon>
        <taxon>Trichlorobacter</taxon>
    </lineage>
</organism>
<evidence type="ECO:0000256" key="3">
    <source>
        <dbReference type="ARBA" id="ARBA00023125"/>
    </source>
</evidence>
<gene>
    <name evidence="7" type="ORF">SAMN02745119_01713</name>
</gene>
<dbReference type="PANTHER" id="PTHR43214">
    <property type="entry name" value="TWO-COMPONENT RESPONSE REGULATOR"/>
    <property type="match status" value="1"/>
</dbReference>
<keyword evidence="1 5" id="KW-0597">Phosphoprotein</keyword>
<protein>
    <submittedName>
        <fullName evidence="7">Two component transcriptional regulator, LuxR family</fullName>
    </submittedName>
</protein>
<dbReference type="CDD" id="cd17535">
    <property type="entry name" value="REC_NarL-like"/>
    <property type="match status" value="1"/>
</dbReference>
<sequence length="211" mass="22918">MTDNVQAGTIFLIDDHPAVRKGLKLLLQESHRICGEADSTAEALALIDQSGAEIAFLDLSLGDESGLDLIPVIGALGISVLIYSMHEDADTIQKARSAGARGYVSKREPEDILLVAVTELLADRAYLSPRITQALLANPAATPLPRPEALLSEREQQLLAMLGQGDGLQDMAADFGISVRTVETYCNRIITKLSLEGMKELRRFAIKNHRQ</sequence>
<keyword evidence="2" id="KW-0805">Transcription regulation</keyword>
<reference evidence="8" key="1">
    <citation type="submission" date="2017-02" db="EMBL/GenBank/DDBJ databases">
        <authorList>
            <person name="Varghese N."/>
            <person name="Submissions S."/>
        </authorList>
    </citation>
    <scope>NUCLEOTIDE SEQUENCE [LARGE SCALE GENOMIC DNA]</scope>
    <source>
        <strain evidence="8">ATCC BAA-34</strain>
    </source>
</reference>
<proteinExistence type="predicted"/>
<dbReference type="InterPro" id="IPR000792">
    <property type="entry name" value="Tscrpt_reg_LuxR_C"/>
</dbReference>
<dbReference type="OrthoDB" id="5396209at2"/>
<dbReference type="SMART" id="SM00421">
    <property type="entry name" value="HTH_LUXR"/>
    <property type="match status" value="1"/>
</dbReference>
<evidence type="ECO:0000259" key="6">
    <source>
        <dbReference type="PROSITE" id="PS50110"/>
    </source>
</evidence>
<dbReference type="InterPro" id="IPR001789">
    <property type="entry name" value="Sig_transdc_resp-reg_receiver"/>
</dbReference>
<dbReference type="Pfam" id="PF00196">
    <property type="entry name" value="GerE"/>
    <property type="match status" value="1"/>
</dbReference>
<feature type="domain" description="Response regulatory" evidence="6">
    <location>
        <begin position="9"/>
        <end position="121"/>
    </location>
</feature>
<dbReference type="AlphaFoldDB" id="A0A1T4NSB3"/>
<keyword evidence="3" id="KW-0238">DNA-binding</keyword>
<dbReference type="InterPro" id="IPR058245">
    <property type="entry name" value="NreC/VraR/RcsB-like_REC"/>
</dbReference>
<feature type="modified residue" description="4-aspartylphosphate" evidence="5">
    <location>
        <position position="58"/>
    </location>
</feature>
<dbReference type="SUPFAM" id="SSF52172">
    <property type="entry name" value="CheY-like"/>
    <property type="match status" value="1"/>
</dbReference>
<dbReference type="SMART" id="SM00448">
    <property type="entry name" value="REC"/>
    <property type="match status" value="1"/>
</dbReference>
<dbReference type="SUPFAM" id="SSF46894">
    <property type="entry name" value="C-terminal effector domain of the bipartite response regulators"/>
    <property type="match status" value="1"/>
</dbReference>
<dbReference type="InterPro" id="IPR011006">
    <property type="entry name" value="CheY-like_superfamily"/>
</dbReference>
<name>A0A1T4NSB3_9BACT</name>
<dbReference type="PANTHER" id="PTHR43214:SF41">
    <property type="entry name" value="NITRATE_NITRITE RESPONSE REGULATOR PROTEIN NARP"/>
    <property type="match status" value="1"/>
</dbReference>
<dbReference type="InterPro" id="IPR016032">
    <property type="entry name" value="Sig_transdc_resp-reg_C-effctor"/>
</dbReference>
<dbReference type="Pfam" id="PF00072">
    <property type="entry name" value="Response_reg"/>
    <property type="match status" value="1"/>
</dbReference>
<accession>A0A1T4NSB3</accession>
<dbReference type="EMBL" id="FUWR01000008">
    <property type="protein sequence ID" value="SJZ82191.1"/>
    <property type="molecule type" value="Genomic_DNA"/>
</dbReference>
<dbReference type="RefSeq" id="WP_078790015.1">
    <property type="nucleotide sequence ID" value="NZ_FUWR01000008.1"/>
</dbReference>